<dbReference type="Proteomes" id="UP000642673">
    <property type="component" value="Unassembled WGS sequence"/>
</dbReference>
<feature type="region of interest" description="Disordered" evidence="1">
    <location>
        <begin position="48"/>
        <end position="86"/>
    </location>
</feature>
<name>A0ABQ3EZ97_9ACTN</name>
<comment type="caution">
    <text evidence="2">The sequence shown here is derived from an EMBL/GenBank/DDBJ whole genome shotgun (WGS) entry which is preliminary data.</text>
</comment>
<accession>A0ABQ3EZ97</accession>
<sequence>MIMGLGEDSTRRFLAKVTAMPGSSRVLMGAAHRGIDARIPHNGTLRIGQGLAPAEDPVPGAVPPPSAEQVVDPGAGSADARLSTTS</sequence>
<organism evidence="2 3">
    <name type="scientific">Streptomyces cirratus</name>
    <dbReference type="NCBI Taxonomy" id="68187"/>
    <lineage>
        <taxon>Bacteria</taxon>
        <taxon>Bacillati</taxon>
        <taxon>Actinomycetota</taxon>
        <taxon>Actinomycetes</taxon>
        <taxon>Kitasatosporales</taxon>
        <taxon>Streptomycetaceae</taxon>
        <taxon>Streptomyces</taxon>
    </lineage>
</organism>
<gene>
    <name evidence="2" type="ORF">GCM10010347_43490</name>
</gene>
<dbReference type="EMBL" id="BMVP01000008">
    <property type="protein sequence ID" value="GHB68587.1"/>
    <property type="molecule type" value="Genomic_DNA"/>
</dbReference>
<reference evidence="3" key="1">
    <citation type="journal article" date="2019" name="Int. J. Syst. Evol. Microbiol.">
        <title>The Global Catalogue of Microorganisms (GCM) 10K type strain sequencing project: providing services to taxonomists for standard genome sequencing and annotation.</title>
        <authorList>
            <consortium name="The Broad Institute Genomics Platform"/>
            <consortium name="The Broad Institute Genome Sequencing Center for Infectious Disease"/>
            <person name="Wu L."/>
            <person name="Ma J."/>
        </authorList>
    </citation>
    <scope>NUCLEOTIDE SEQUENCE [LARGE SCALE GENOMIC DNA]</scope>
    <source>
        <strain evidence="3">JCM 4738</strain>
    </source>
</reference>
<evidence type="ECO:0000313" key="2">
    <source>
        <dbReference type="EMBL" id="GHB68587.1"/>
    </source>
</evidence>
<protein>
    <submittedName>
        <fullName evidence="2">Uncharacterized protein</fullName>
    </submittedName>
</protein>
<evidence type="ECO:0000313" key="3">
    <source>
        <dbReference type="Proteomes" id="UP000642673"/>
    </source>
</evidence>
<evidence type="ECO:0000256" key="1">
    <source>
        <dbReference type="SAM" id="MobiDB-lite"/>
    </source>
</evidence>
<proteinExistence type="predicted"/>
<keyword evidence="3" id="KW-1185">Reference proteome</keyword>